<evidence type="ECO:0000256" key="3">
    <source>
        <dbReference type="ARBA" id="ARBA00023136"/>
    </source>
</evidence>
<keyword evidence="3" id="KW-0472">Membrane</keyword>
<dbReference type="EMBL" id="JBHSFW010000014">
    <property type="protein sequence ID" value="MFC4619947.1"/>
    <property type="molecule type" value="Genomic_DNA"/>
</dbReference>
<dbReference type="PROSITE" id="PS51257">
    <property type="entry name" value="PROKAR_LIPOPROTEIN"/>
    <property type="match status" value="1"/>
</dbReference>
<keyword evidence="9" id="KW-1185">Reference proteome</keyword>
<organism evidence="8 9">
    <name type="scientific">Camelliibacillus cellulosilyticus</name>
    <dbReference type="NCBI Taxonomy" id="2174486"/>
    <lineage>
        <taxon>Bacteria</taxon>
        <taxon>Bacillati</taxon>
        <taxon>Bacillota</taxon>
        <taxon>Bacilli</taxon>
        <taxon>Bacillales</taxon>
        <taxon>Sporolactobacillaceae</taxon>
        <taxon>Camelliibacillus</taxon>
    </lineage>
</organism>
<dbReference type="Gene3D" id="3.40.710.10">
    <property type="entry name" value="DD-peptidase/beta-lactamase superfamily"/>
    <property type="match status" value="1"/>
</dbReference>
<dbReference type="InterPro" id="IPR012338">
    <property type="entry name" value="Beta-lactam/transpept-like"/>
</dbReference>
<proteinExistence type="inferred from homology"/>
<dbReference type="Gene3D" id="3.30.1390.30">
    <property type="entry name" value="Penicillin-binding protein 2a, domain 3"/>
    <property type="match status" value="1"/>
</dbReference>
<feature type="domain" description="Penicillin-binding protein transpeptidase" evidence="5">
    <location>
        <begin position="358"/>
        <end position="670"/>
    </location>
</feature>
<dbReference type="SUPFAM" id="SSF56601">
    <property type="entry name" value="beta-lactamase/transpeptidase-like"/>
    <property type="match status" value="1"/>
</dbReference>
<feature type="domain" description="Penicillin-binding protein dimerisation" evidence="6">
    <location>
        <begin position="157"/>
        <end position="325"/>
    </location>
</feature>
<feature type="domain" description="NTF2-like N-terminal transpeptidase" evidence="7">
    <location>
        <begin position="28"/>
        <end position="150"/>
    </location>
</feature>
<evidence type="ECO:0000256" key="1">
    <source>
        <dbReference type="ARBA" id="ARBA00004370"/>
    </source>
</evidence>
<dbReference type="InterPro" id="IPR005311">
    <property type="entry name" value="PBP_dimer"/>
</dbReference>
<dbReference type="Gene3D" id="3.90.1310.10">
    <property type="entry name" value="Penicillin-binding protein 2a (Domain 2)"/>
    <property type="match status" value="1"/>
</dbReference>
<protein>
    <submittedName>
        <fullName evidence="8">Penicillin-binding transpeptidase domain-containing protein</fullName>
    </submittedName>
</protein>
<evidence type="ECO:0000313" key="8">
    <source>
        <dbReference type="EMBL" id="MFC4619947.1"/>
    </source>
</evidence>
<dbReference type="PANTHER" id="PTHR30627:SF25">
    <property type="entry name" value="PENICILLIN-BINDING PROTEIN 3"/>
    <property type="match status" value="1"/>
</dbReference>
<dbReference type="Proteomes" id="UP001596022">
    <property type="component" value="Unassembled WGS sequence"/>
</dbReference>
<dbReference type="InterPro" id="IPR001460">
    <property type="entry name" value="PCN-bd_Tpept"/>
</dbReference>
<feature type="signal peptide" evidence="4">
    <location>
        <begin position="1"/>
        <end position="25"/>
    </location>
</feature>
<reference evidence="9" key="1">
    <citation type="journal article" date="2019" name="Int. J. Syst. Evol. Microbiol.">
        <title>The Global Catalogue of Microorganisms (GCM) 10K type strain sequencing project: providing services to taxonomists for standard genome sequencing and annotation.</title>
        <authorList>
            <consortium name="The Broad Institute Genomics Platform"/>
            <consortium name="The Broad Institute Genome Sequencing Center for Infectious Disease"/>
            <person name="Wu L."/>
            <person name="Ma J."/>
        </authorList>
    </citation>
    <scope>NUCLEOTIDE SEQUENCE [LARGE SCALE GENOMIC DNA]</scope>
    <source>
        <strain evidence="9">CGMCC 1.16306</strain>
    </source>
</reference>
<dbReference type="InterPro" id="IPR036138">
    <property type="entry name" value="PBP_dimer_sf"/>
</dbReference>
<feature type="chain" id="PRO_5046791993" evidence="4">
    <location>
        <begin position="26"/>
        <end position="675"/>
    </location>
</feature>
<comment type="subcellular location">
    <subcellularLocation>
        <location evidence="1">Membrane</location>
    </subcellularLocation>
</comment>
<evidence type="ECO:0000259" key="6">
    <source>
        <dbReference type="Pfam" id="PF03717"/>
    </source>
</evidence>
<comment type="caution">
    <text evidence="8">The sequence shown here is derived from an EMBL/GenBank/DDBJ whole genome shotgun (WGS) entry which is preliminary data.</text>
</comment>
<dbReference type="Pfam" id="PF03717">
    <property type="entry name" value="PBP_dimer"/>
    <property type="match status" value="1"/>
</dbReference>
<dbReference type="InterPro" id="IPR050515">
    <property type="entry name" value="Beta-lactam/transpept"/>
</dbReference>
<comment type="similarity">
    <text evidence="2">Belongs to the transpeptidase family.</text>
</comment>
<gene>
    <name evidence="8" type="ORF">ACFO4N_14635</name>
</gene>
<dbReference type="SUPFAM" id="SSF54427">
    <property type="entry name" value="NTF2-like"/>
    <property type="match status" value="1"/>
</dbReference>
<dbReference type="Pfam" id="PF00905">
    <property type="entry name" value="Transpeptidase"/>
    <property type="match status" value="1"/>
</dbReference>
<sequence>MYLKRFALIAFALLGILFIASCSNKEPKAADTFANFTKAWNHQDWGKMYGMLSADAKKSISKDKFIKRYKDIYDGIEATHLKVTFDEPKKQKDSKDENKQNLTYHVKMNTLAGPLSFSGKTPLIKVKKDKSVKWTVNWTPSMILPDLKKDEVVRVKTIPAERGEIVDSNDKGLAINGKAIQIGIFPKEMEGHADTKAKLAKLLNMSVTDIESKLGASWVTPETFVPMKTISATDTNLIDQAVKLPGVMTQDVPARVYPCGEACAHLVGYVGPITKEQLDKYKDKGYTESSVIGKKGLEMLYENKLRGQDGGEIYIADQNGNEVATVAKHDAKNGEDIQLTISTDVQKSLYNQLKGSSGTATAINPKTGDVLGLVSAPSFDPNQFVLGMPGSTYNKLLNDPNKPLLNRFSESFAPGSSFKPLVAAVALKAGAITPDTTMKINGDTWQKDKSWGTFHITRVDHLPSVNLRDALVYSDNIYFARTALKLGTNDFINGLKAFGLGEKMPFDYPLATSQVANNGKIDSDALLANSGYGQGQVSVNPLYLADTYTAFIDDGNMVTPRLVKTDKAPTFWKKNVIPKDVVKTVANDMVQVVQSPEGTAYNPRIPGLPPLAGKTGTAELKKKQGVKGRENGWMVAFNTNDPRVVVSMMIENVQDKGGSHYVVDKAKRAMKNILK</sequence>
<evidence type="ECO:0000313" key="9">
    <source>
        <dbReference type="Proteomes" id="UP001596022"/>
    </source>
</evidence>
<evidence type="ECO:0000256" key="4">
    <source>
        <dbReference type="SAM" id="SignalP"/>
    </source>
</evidence>
<evidence type="ECO:0000259" key="5">
    <source>
        <dbReference type="Pfam" id="PF00905"/>
    </source>
</evidence>
<keyword evidence="4" id="KW-0732">Signal</keyword>
<evidence type="ECO:0000259" key="7">
    <source>
        <dbReference type="Pfam" id="PF05223"/>
    </source>
</evidence>
<dbReference type="Pfam" id="PF05223">
    <property type="entry name" value="MecA_N"/>
    <property type="match status" value="1"/>
</dbReference>
<dbReference type="InterPro" id="IPR032710">
    <property type="entry name" value="NTF2-like_dom_sf"/>
</dbReference>
<dbReference type="Gene3D" id="3.10.450.100">
    <property type="entry name" value="NTF2-like, domain 1"/>
    <property type="match status" value="1"/>
</dbReference>
<dbReference type="InterPro" id="IPR007887">
    <property type="entry name" value="MecA_N"/>
</dbReference>
<evidence type="ECO:0000256" key="2">
    <source>
        <dbReference type="ARBA" id="ARBA00007171"/>
    </source>
</evidence>
<dbReference type="SUPFAM" id="SSF56519">
    <property type="entry name" value="Penicillin binding protein dimerisation domain"/>
    <property type="match status" value="1"/>
</dbReference>
<dbReference type="RefSeq" id="WP_376847041.1">
    <property type="nucleotide sequence ID" value="NZ_JBHSFW010000014.1"/>
</dbReference>
<accession>A0ABV9GRP6</accession>
<name>A0ABV9GRP6_9BACL</name>
<dbReference type="PANTHER" id="PTHR30627">
    <property type="entry name" value="PEPTIDOGLYCAN D,D-TRANSPEPTIDASE"/>
    <property type="match status" value="1"/>
</dbReference>